<dbReference type="AlphaFoldDB" id="A0A3N6M560"/>
<evidence type="ECO:0000313" key="6">
    <source>
        <dbReference type="Proteomes" id="UP000281431"/>
    </source>
</evidence>
<dbReference type="InterPro" id="IPR036265">
    <property type="entry name" value="HIT-like_sf"/>
</dbReference>
<dbReference type="SUPFAM" id="SSF54197">
    <property type="entry name" value="HIT-like"/>
    <property type="match status" value="1"/>
</dbReference>
<evidence type="ECO:0000256" key="2">
    <source>
        <dbReference type="PIRSR" id="PIRSR601310-3"/>
    </source>
</evidence>
<protein>
    <submittedName>
        <fullName evidence="5">HIT domain-containing protein</fullName>
    </submittedName>
</protein>
<dbReference type="EMBL" id="REFZ01000013">
    <property type="protein sequence ID" value="RQG98698.1"/>
    <property type="molecule type" value="Genomic_DNA"/>
</dbReference>
<dbReference type="Proteomes" id="UP000281431">
    <property type="component" value="Unassembled WGS sequence"/>
</dbReference>
<dbReference type="InterPro" id="IPR001310">
    <property type="entry name" value="Histidine_triad_HIT"/>
</dbReference>
<evidence type="ECO:0000259" key="4">
    <source>
        <dbReference type="PROSITE" id="PS51084"/>
    </source>
</evidence>
<dbReference type="PROSITE" id="PS51084">
    <property type="entry name" value="HIT_2"/>
    <property type="match status" value="1"/>
</dbReference>
<dbReference type="PANTHER" id="PTHR46648">
    <property type="entry name" value="HIT FAMILY PROTEIN 1"/>
    <property type="match status" value="1"/>
</dbReference>
<dbReference type="PRINTS" id="PR00332">
    <property type="entry name" value="HISTRIAD"/>
</dbReference>
<gene>
    <name evidence="5" type="ORF">EA472_17065</name>
</gene>
<reference evidence="5 6" key="1">
    <citation type="submission" date="2018-10" db="EMBL/GenBank/DDBJ databases">
        <title>Natrarchaeobius chitinivorans gen. nov., sp. nov., and Natrarchaeobius haloalkaliphilus sp. nov., alkaliphilic, chitin-utilizing haloarchaea from hypersaline alkaline lakes.</title>
        <authorList>
            <person name="Sorokin D.Y."/>
            <person name="Elcheninov A.G."/>
            <person name="Kostrikina N.A."/>
            <person name="Bale N.J."/>
            <person name="Sinninghe Damste J.S."/>
            <person name="Khijniak T.V."/>
            <person name="Kublanov I.V."/>
            <person name="Toshchakov S.V."/>
        </authorList>
    </citation>
    <scope>NUCLEOTIDE SEQUENCE [LARGE SCALE GENOMIC DNA]</scope>
    <source>
        <strain evidence="5 6">AArcht7</strain>
    </source>
</reference>
<evidence type="ECO:0000256" key="1">
    <source>
        <dbReference type="PIRSR" id="PIRSR601310-1"/>
    </source>
</evidence>
<comment type="caution">
    <text evidence="5">The sequence shown here is derived from an EMBL/GenBank/DDBJ whole genome shotgun (WGS) entry which is preliminary data.</text>
</comment>
<sequence>MHDDCPFCRIVAGDESAAVLYEDDRTIAFLDQQPAATGHALVVPRTHAEEIFTEDSATTDAVFDAVRTVAGALEDALEPDGFSVFHTSGPLVGTVDHAHVHVVPRTADDDVSLALSRRGFDPDEADRLASRVRNALET</sequence>
<dbReference type="InterPro" id="IPR011146">
    <property type="entry name" value="HIT-like"/>
</dbReference>
<dbReference type="Pfam" id="PF01230">
    <property type="entry name" value="HIT"/>
    <property type="match status" value="1"/>
</dbReference>
<accession>A0A3N6M560</accession>
<dbReference type="GO" id="GO:0009117">
    <property type="term" value="P:nucleotide metabolic process"/>
    <property type="evidence" value="ECO:0007669"/>
    <property type="project" value="TreeGrafter"/>
</dbReference>
<name>A0A3N6M560_NATCH</name>
<evidence type="ECO:0000313" key="5">
    <source>
        <dbReference type="EMBL" id="RQG98698.1"/>
    </source>
</evidence>
<feature type="short sequence motif" description="Histidine triad motif" evidence="2 3">
    <location>
        <begin position="97"/>
        <end position="101"/>
    </location>
</feature>
<feature type="active site" description="Tele-AMP-histidine intermediate" evidence="1">
    <location>
        <position position="99"/>
    </location>
</feature>
<proteinExistence type="predicted"/>
<dbReference type="PANTHER" id="PTHR46648:SF1">
    <property type="entry name" value="ADENOSINE 5'-MONOPHOSPHORAMIDASE HNT1"/>
    <property type="match status" value="1"/>
</dbReference>
<organism evidence="5 6">
    <name type="scientific">Natrarchaeobius chitinivorans</name>
    <dbReference type="NCBI Taxonomy" id="1679083"/>
    <lineage>
        <taxon>Archaea</taxon>
        <taxon>Methanobacteriati</taxon>
        <taxon>Methanobacteriota</taxon>
        <taxon>Stenosarchaea group</taxon>
        <taxon>Halobacteria</taxon>
        <taxon>Halobacteriales</taxon>
        <taxon>Natrialbaceae</taxon>
        <taxon>Natrarchaeobius</taxon>
    </lineage>
</organism>
<dbReference type="GO" id="GO:0003824">
    <property type="term" value="F:catalytic activity"/>
    <property type="evidence" value="ECO:0007669"/>
    <property type="project" value="InterPro"/>
</dbReference>
<evidence type="ECO:0000256" key="3">
    <source>
        <dbReference type="PROSITE-ProRule" id="PRU00464"/>
    </source>
</evidence>
<feature type="domain" description="HIT" evidence="4">
    <location>
        <begin position="6"/>
        <end position="113"/>
    </location>
</feature>
<dbReference type="OrthoDB" id="26806at2157"/>
<dbReference type="Gene3D" id="3.30.428.10">
    <property type="entry name" value="HIT-like"/>
    <property type="match status" value="1"/>
</dbReference>
<keyword evidence="6" id="KW-1185">Reference proteome</keyword>